<keyword evidence="3" id="KW-1185">Reference proteome</keyword>
<name>A0A7J6AUE7_AMEME</name>
<organism evidence="2 3">
    <name type="scientific">Ameiurus melas</name>
    <name type="common">Black bullhead</name>
    <name type="synonym">Silurus melas</name>
    <dbReference type="NCBI Taxonomy" id="219545"/>
    <lineage>
        <taxon>Eukaryota</taxon>
        <taxon>Metazoa</taxon>
        <taxon>Chordata</taxon>
        <taxon>Craniata</taxon>
        <taxon>Vertebrata</taxon>
        <taxon>Euteleostomi</taxon>
        <taxon>Actinopterygii</taxon>
        <taxon>Neopterygii</taxon>
        <taxon>Teleostei</taxon>
        <taxon>Ostariophysi</taxon>
        <taxon>Siluriformes</taxon>
        <taxon>Ictaluridae</taxon>
        <taxon>Ameiurus</taxon>
    </lineage>
</organism>
<evidence type="ECO:0000313" key="2">
    <source>
        <dbReference type="EMBL" id="KAF4086562.1"/>
    </source>
</evidence>
<proteinExistence type="predicted"/>
<sequence>MPSGQPASESLSPHPIDKMSLLYEDGTPKDKDQVWNSVEEEEEKNERVMERTWVRPDLPSKCTWKLGDLKTDSPHIHAEQPTSPSILPNILRHIGETPLVRINKIPKMFGVKCEICEYDDCFLTTDF</sequence>
<reference evidence="2 3" key="1">
    <citation type="submission" date="2020-02" db="EMBL/GenBank/DDBJ databases">
        <title>A chromosome-scale genome assembly of the black bullhead catfish (Ameiurus melas).</title>
        <authorList>
            <person name="Wen M."/>
            <person name="Zham M."/>
            <person name="Cabau C."/>
            <person name="Klopp C."/>
            <person name="Donnadieu C."/>
            <person name="Roques C."/>
            <person name="Bouchez O."/>
            <person name="Lampietro C."/>
            <person name="Jouanno E."/>
            <person name="Herpin A."/>
            <person name="Louis A."/>
            <person name="Berthelot C."/>
            <person name="Parey E."/>
            <person name="Roest-Crollius H."/>
            <person name="Braasch I."/>
            <person name="Postlethwait J."/>
            <person name="Robinson-Rechavi M."/>
            <person name="Echchiki A."/>
            <person name="Begum T."/>
            <person name="Montfort J."/>
            <person name="Schartl M."/>
            <person name="Bobe J."/>
            <person name="Guiguen Y."/>
        </authorList>
    </citation>
    <scope>NUCLEOTIDE SEQUENCE [LARGE SCALE GENOMIC DNA]</scope>
    <source>
        <strain evidence="2">M_S1</strain>
        <tissue evidence="2">Blood</tissue>
    </source>
</reference>
<evidence type="ECO:0000256" key="1">
    <source>
        <dbReference type="SAM" id="MobiDB-lite"/>
    </source>
</evidence>
<gene>
    <name evidence="2" type="ORF">AMELA_G00084940</name>
</gene>
<accession>A0A7J6AUE7</accession>
<comment type="caution">
    <text evidence="2">The sequence shown here is derived from an EMBL/GenBank/DDBJ whole genome shotgun (WGS) entry which is preliminary data.</text>
</comment>
<feature type="compositionally biased region" description="Polar residues" evidence="1">
    <location>
        <begin position="1"/>
        <end position="11"/>
    </location>
</feature>
<protein>
    <submittedName>
        <fullName evidence="2">Uncharacterized protein</fullName>
    </submittedName>
</protein>
<feature type="region of interest" description="Disordered" evidence="1">
    <location>
        <begin position="1"/>
        <end position="32"/>
    </location>
</feature>
<evidence type="ECO:0000313" key="3">
    <source>
        <dbReference type="Proteomes" id="UP000593565"/>
    </source>
</evidence>
<dbReference type="AlphaFoldDB" id="A0A7J6AUE7"/>
<dbReference type="Proteomes" id="UP000593565">
    <property type="component" value="Unassembled WGS sequence"/>
</dbReference>
<dbReference type="EMBL" id="JAAGNN010000007">
    <property type="protein sequence ID" value="KAF4086562.1"/>
    <property type="molecule type" value="Genomic_DNA"/>
</dbReference>